<keyword evidence="3" id="KW-0175">Coiled coil</keyword>
<dbReference type="GO" id="GO:0030572">
    <property type="term" value="F:phosphatidyltransferase activity"/>
    <property type="evidence" value="ECO:0007669"/>
    <property type="project" value="UniProtKB-ARBA"/>
</dbReference>
<dbReference type="SUPFAM" id="SSF56024">
    <property type="entry name" value="Phospholipase D/nuclease"/>
    <property type="match status" value="2"/>
</dbReference>
<reference evidence="6" key="2">
    <citation type="journal article" date="2021" name="PeerJ">
        <title>Extensive microbial diversity within the chicken gut microbiome revealed by metagenomics and culture.</title>
        <authorList>
            <person name="Gilroy R."/>
            <person name="Ravi A."/>
            <person name="Getino M."/>
            <person name="Pursley I."/>
            <person name="Horton D.L."/>
            <person name="Alikhan N.F."/>
            <person name="Baker D."/>
            <person name="Gharbi K."/>
            <person name="Hall N."/>
            <person name="Watson M."/>
            <person name="Adriaenssens E.M."/>
            <person name="Foster-Nyarko E."/>
            <person name="Jarju S."/>
            <person name="Secka A."/>
            <person name="Antonio M."/>
            <person name="Oren A."/>
            <person name="Chaudhuri R.R."/>
            <person name="La Ragione R."/>
            <person name="Hildebrand F."/>
            <person name="Pallen M.J."/>
        </authorList>
    </citation>
    <scope>NUCLEOTIDE SEQUENCE</scope>
    <source>
        <strain evidence="6">ChiSxjej1B13-7041</strain>
    </source>
</reference>
<feature type="transmembrane region" description="Helical" evidence="4">
    <location>
        <begin position="12"/>
        <end position="32"/>
    </location>
</feature>
<keyword evidence="4" id="KW-0812">Transmembrane</keyword>
<feature type="domain" description="PLD phosphodiesterase" evidence="5">
    <location>
        <begin position="349"/>
        <end position="376"/>
    </location>
</feature>
<dbReference type="InterPro" id="IPR043130">
    <property type="entry name" value="CDP-OH_PTrfase_TM_dom"/>
</dbReference>
<dbReference type="PROSITE" id="PS50035">
    <property type="entry name" value="PLD"/>
    <property type="match status" value="2"/>
</dbReference>
<accession>A0A9D1JF40</accession>
<dbReference type="Pfam" id="PF01066">
    <property type="entry name" value="CDP-OH_P_transf"/>
    <property type="match status" value="1"/>
</dbReference>
<feature type="transmembrane region" description="Helical" evidence="4">
    <location>
        <begin position="130"/>
        <end position="149"/>
    </location>
</feature>
<dbReference type="CDD" id="cd09113">
    <property type="entry name" value="PLDc_ymdC_like_2"/>
    <property type="match status" value="1"/>
</dbReference>
<dbReference type="SMART" id="SM00155">
    <property type="entry name" value="PLDc"/>
    <property type="match status" value="2"/>
</dbReference>
<keyword evidence="1 2" id="KW-0808">Transferase</keyword>
<evidence type="ECO:0000313" key="6">
    <source>
        <dbReference type="EMBL" id="HIR92563.1"/>
    </source>
</evidence>
<dbReference type="Gene3D" id="3.30.870.10">
    <property type="entry name" value="Endonuclease Chain A"/>
    <property type="match status" value="2"/>
</dbReference>
<dbReference type="PANTHER" id="PTHR21248">
    <property type="entry name" value="CARDIOLIPIN SYNTHASE"/>
    <property type="match status" value="1"/>
</dbReference>
<feature type="coiled-coil region" evidence="3">
    <location>
        <begin position="604"/>
        <end position="631"/>
    </location>
</feature>
<feature type="transmembrane region" description="Helical" evidence="4">
    <location>
        <begin position="155"/>
        <end position="180"/>
    </location>
</feature>
<reference evidence="6" key="1">
    <citation type="submission" date="2020-10" db="EMBL/GenBank/DDBJ databases">
        <authorList>
            <person name="Gilroy R."/>
        </authorList>
    </citation>
    <scope>NUCLEOTIDE SEQUENCE</scope>
    <source>
        <strain evidence="6">ChiSxjej1B13-7041</strain>
    </source>
</reference>
<evidence type="ECO:0000313" key="7">
    <source>
        <dbReference type="Proteomes" id="UP000886841"/>
    </source>
</evidence>
<dbReference type="InterPro" id="IPR048254">
    <property type="entry name" value="CDP_ALCOHOL_P_TRANSF_CS"/>
</dbReference>
<gene>
    <name evidence="6" type="ORF">IAB98_03955</name>
</gene>
<evidence type="ECO:0000256" key="3">
    <source>
        <dbReference type="SAM" id="Coils"/>
    </source>
</evidence>
<evidence type="ECO:0000256" key="2">
    <source>
        <dbReference type="RuleBase" id="RU003750"/>
    </source>
</evidence>
<comment type="caution">
    <text evidence="6">The sequence shown here is derived from an EMBL/GenBank/DDBJ whole genome shotgun (WGS) entry which is preliminary data.</text>
</comment>
<evidence type="ECO:0000256" key="1">
    <source>
        <dbReference type="ARBA" id="ARBA00022679"/>
    </source>
</evidence>
<comment type="similarity">
    <text evidence="2">Belongs to the CDP-alcohol phosphatidyltransferase class-I family.</text>
</comment>
<dbReference type="GO" id="GO:0032049">
    <property type="term" value="P:cardiolipin biosynthetic process"/>
    <property type="evidence" value="ECO:0007669"/>
    <property type="project" value="UniProtKB-ARBA"/>
</dbReference>
<dbReference type="GO" id="GO:0016020">
    <property type="term" value="C:membrane"/>
    <property type="evidence" value="ECO:0007669"/>
    <property type="project" value="InterPro"/>
</dbReference>
<dbReference type="AlphaFoldDB" id="A0A9D1JF40"/>
<proteinExistence type="inferred from homology"/>
<dbReference type="Proteomes" id="UP000886841">
    <property type="component" value="Unassembled WGS sequence"/>
</dbReference>
<evidence type="ECO:0000256" key="4">
    <source>
        <dbReference type="SAM" id="Phobius"/>
    </source>
</evidence>
<dbReference type="PANTHER" id="PTHR21248:SF12">
    <property type="entry name" value="CARDIOLIPIN SYNTHASE C"/>
    <property type="match status" value="1"/>
</dbReference>
<dbReference type="EMBL" id="DVHU01000034">
    <property type="protein sequence ID" value="HIR92563.1"/>
    <property type="molecule type" value="Genomic_DNA"/>
</dbReference>
<dbReference type="PROSITE" id="PS00379">
    <property type="entry name" value="CDP_ALCOHOL_P_TRANSF"/>
    <property type="match status" value="1"/>
</dbReference>
<evidence type="ECO:0000259" key="5">
    <source>
        <dbReference type="PROSITE" id="PS50035"/>
    </source>
</evidence>
<dbReference type="Pfam" id="PF13091">
    <property type="entry name" value="PLDc_2"/>
    <property type="match status" value="2"/>
</dbReference>
<name>A0A9D1JF40_9FIRM</name>
<keyword evidence="4" id="KW-1133">Transmembrane helix</keyword>
<dbReference type="InterPro" id="IPR025202">
    <property type="entry name" value="PLD-like_dom"/>
</dbReference>
<protein>
    <submittedName>
        <fullName evidence="6">CDP-alcohol phosphatidyltransferase family protein</fullName>
    </submittedName>
</protein>
<dbReference type="Gene3D" id="1.20.120.1760">
    <property type="match status" value="1"/>
</dbReference>
<sequence>MKRDIRREYFSIPNLMGYFRILLVPVYLFLYLRAQSPGEYYGAAGVMLLSFLSDFLDGKIARKFNMVTEFGKILDPIADKITQGAMALSFAFRYPAMGVLLLVFCLKEATLGITGLLMMRRGYRMGGARLHGKICTAVLDLVMFLALALPQLSYLAVNLLVCAAVSVMAVSLFLYLRLYWKAWRGTLIPAEKERGKGRRGLWILAGTGAVLVYLLAGAVIPFVRQPQIREETKDALELEKFYGDGPSGERARVISQNGEALEERIRLISQAEKEIILSTFEFDADTSGMQVMAALAEAAARGVKVSVLVDGVPYVTAMWGNPYFLALAQMENVEIRVYNPVRLWKPWGFMGRMHDKYLVADDRAYILGGRNTYDYFLGDQPGYKNYDWDVLVYAQEAGEGNSLEQVRDYFYSVWELPQCRTLGESFLWRGNPAVTRAREKIEEQCGALRREHPDWFQGEDYSQNTFPADKIQLVANPTHIYAKEPVVFYTITELMKQAREEAVFHTPYIICNDWMLERLAEICGQESRVLMMTNSVANNGNPFGAMDYRKNKGKILDTGVEILEYDGGVSYHGKCFTVDDRISGVGSFNWDMRSAYLDTELMLIIDSREVNRQLREEMEKYESQALRVVDEETSLPPEGAAPRELTEGKEFRLNLLEAAAGWARFLM</sequence>
<keyword evidence="4" id="KW-0472">Membrane</keyword>
<feature type="domain" description="PLD phosphodiesterase" evidence="5">
    <location>
        <begin position="567"/>
        <end position="594"/>
    </location>
</feature>
<dbReference type="InterPro" id="IPR000462">
    <property type="entry name" value="CDP-OH_P_trans"/>
</dbReference>
<organism evidence="6 7">
    <name type="scientific">Candidatus Egerieimonas intestinavium</name>
    <dbReference type="NCBI Taxonomy" id="2840777"/>
    <lineage>
        <taxon>Bacteria</taxon>
        <taxon>Bacillati</taxon>
        <taxon>Bacillota</taxon>
        <taxon>Clostridia</taxon>
        <taxon>Lachnospirales</taxon>
        <taxon>Lachnospiraceae</taxon>
        <taxon>Lachnospiraceae incertae sedis</taxon>
        <taxon>Candidatus Egerieimonas</taxon>
    </lineage>
</organism>
<feature type="transmembrane region" description="Helical" evidence="4">
    <location>
        <begin position="201"/>
        <end position="223"/>
    </location>
</feature>
<dbReference type="InterPro" id="IPR001736">
    <property type="entry name" value="PLipase_D/transphosphatidylase"/>
</dbReference>